<comment type="caution">
    <text evidence="3">The sequence shown here is derived from an EMBL/GenBank/DDBJ whole genome shotgun (WGS) entry which is preliminary data.</text>
</comment>
<dbReference type="EMBL" id="JAEPDI010000003">
    <property type="protein sequence ID" value="MCG7938515.1"/>
    <property type="molecule type" value="Genomic_DNA"/>
</dbReference>
<dbReference type="Pfam" id="PF13166">
    <property type="entry name" value="AAA_13"/>
    <property type="match status" value="1"/>
</dbReference>
<evidence type="ECO:0000313" key="3">
    <source>
        <dbReference type="EMBL" id="MCG7938515.1"/>
    </source>
</evidence>
<sequence>MTPVEKIVDWIKVKPIWWRHAIRLSLRDGELVRAALSEIYQTALMEHGLLEKDDRLDSAKKEIDTTGFESEIHEVTIKSISKVVNVGALASDQLLELPLSGVTVIYGDNGAGKSGYSRILKHACLARGKTPEILGNVFEPSGEPSSAAITIEADGEENSISWELKSEPNAKLKSIRVFDGEVSNNFVSDEDELGYKPLGLYLLDDLVTAIDYVKRQVAEETIPGNGLVTLPQFGDTKSGRFASSLSNLNRLDEVDKHIATDSEIERIRTLEQELYDLRAKSPEQIRKEINNKRLQVTPLKKFIDDLVSNLNLDKFEMIKSLLIDYKEKSKLADQLKRRVLNDLPLSNVGGSEWLSMWSAAENFITSSSDRVFPPKSGENCPLCLQSIGDGSANKLKQFQEYVLDETSKQVKAAQAALDKVYAEIRKYNLDSSPYKSAVNLVGESDAEFKKKLYGLLNSLTDRKSVFCQDTLPDSLQDLDGSPAAIIDKFVRQLDEYLAELSSDNDAIELLKNKEQLLAEIQDRKKVKDYADDIRKNISRYNDLYKYGLLDKECNTRPVTSINSEICRDQIIQPIVKYFGDELNRFGFNRFKVVPKTRGRSGAQLLRLEISEGGETLVAKVASEGEQRCIAISCFLAEMRADHRKSAVIFDDPVNSLSHQWSGRVAKRLVEESLRRQVVILTHDIAFYKYLLEESEAIEGASFNSICLERSRKRAGIVRSNPPWDALTTGARIKQLRKMLPSLENVDRNGTENDFRLAAYDFYGYLREAWERLVEEKLLNQVVTRFGRGVQTNRLKRLIDLSEDDVARIDAGMSKCSTYFRGHDSAPAVGDPYPTLDEIKKDLESISAFNSELQNNRKRS</sequence>
<evidence type="ECO:0000259" key="2">
    <source>
        <dbReference type="Pfam" id="PF13166"/>
    </source>
</evidence>
<dbReference type="GO" id="GO:0006302">
    <property type="term" value="P:double-strand break repair"/>
    <property type="evidence" value="ECO:0007669"/>
    <property type="project" value="TreeGrafter"/>
</dbReference>
<accession>A0A9E4K316</accession>
<dbReference type="Proteomes" id="UP000886687">
    <property type="component" value="Unassembled WGS sequence"/>
</dbReference>
<dbReference type="GO" id="GO:0000731">
    <property type="term" value="P:DNA synthesis involved in DNA repair"/>
    <property type="evidence" value="ECO:0007669"/>
    <property type="project" value="TreeGrafter"/>
</dbReference>
<dbReference type="InterPro" id="IPR026866">
    <property type="entry name" value="CR006_AAA"/>
</dbReference>
<dbReference type="PANTHER" id="PTHR32182:SF0">
    <property type="entry name" value="DNA REPLICATION AND REPAIR PROTEIN RECF"/>
    <property type="match status" value="1"/>
</dbReference>
<protein>
    <submittedName>
        <fullName evidence="3">AAA family ATPase</fullName>
    </submittedName>
</protein>
<reference evidence="3" key="1">
    <citation type="journal article" date="2021" name="Proc. Natl. Acad. Sci. U.S.A.">
        <title>Global biogeography of chemosynthetic symbionts reveals both localized and globally distributed symbiont groups. .</title>
        <authorList>
            <person name="Osvatic J.T."/>
            <person name="Wilkins L.G.E."/>
            <person name="Leibrecht L."/>
            <person name="Leray M."/>
            <person name="Zauner S."/>
            <person name="Polzin J."/>
            <person name="Camacho Y."/>
            <person name="Gros O."/>
            <person name="van Gils J.A."/>
            <person name="Eisen J.A."/>
            <person name="Petersen J.M."/>
            <person name="Yuen B."/>
        </authorList>
    </citation>
    <scope>NUCLEOTIDE SEQUENCE</scope>
    <source>
        <strain evidence="3">MAGL173</strain>
    </source>
</reference>
<gene>
    <name evidence="3" type="ORF">JAZ04_06615</name>
</gene>
<evidence type="ECO:0000256" key="1">
    <source>
        <dbReference type="SAM" id="Coils"/>
    </source>
</evidence>
<dbReference type="Gene3D" id="3.40.50.300">
    <property type="entry name" value="P-loop containing nucleotide triphosphate hydrolases"/>
    <property type="match status" value="2"/>
</dbReference>
<feature type="coiled-coil region" evidence="1">
    <location>
        <begin position="403"/>
        <end position="430"/>
    </location>
</feature>
<proteinExistence type="predicted"/>
<keyword evidence="1" id="KW-0175">Coiled coil</keyword>
<organism evidence="3 4">
    <name type="scientific">Candidatus Thiodiazotropha lotti</name>
    <dbReference type="NCBI Taxonomy" id="2792787"/>
    <lineage>
        <taxon>Bacteria</taxon>
        <taxon>Pseudomonadati</taxon>
        <taxon>Pseudomonadota</taxon>
        <taxon>Gammaproteobacteria</taxon>
        <taxon>Chromatiales</taxon>
        <taxon>Sedimenticolaceae</taxon>
        <taxon>Candidatus Thiodiazotropha</taxon>
    </lineage>
</organism>
<name>A0A9E4K316_9GAMM</name>
<feature type="domain" description="Protein CR006 P-loop" evidence="2">
    <location>
        <begin position="378"/>
        <end position="695"/>
    </location>
</feature>
<dbReference type="PANTHER" id="PTHR32182">
    <property type="entry name" value="DNA REPLICATION AND REPAIR PROTEIN RECF"/>
    <property type="match status" value="1"/>
</dbReference>
<evidence type="ECO:0000313" key="4">
    <source>
        <dbReference type="Proteomes" id="UP000886687"/>
    </source>
</evidence>
<dbReference type="InterPro" id="IPR027417">
    <property type="entry name" value="P-loop_NTPase"/>
</dbReference>
<dbReference type="AlphaFoldDB" id="A0A9E4K316"/>
<dbReference type="SUPFAM" id="SSF52540">
    <property type="entry name" value="P-loop containing nucleoside triphosphate hydrolases"/>
    <property type="match status" value="1"/>
</dbReference>